<gene>
    <name evidence="1" type="ORF">N3K66_004756</name>
</gene>
<organism evidence="1 2">
    <name type="scientific">Trichothecium roseum</name>
    <dbReference type="NCBI Taxonomy" id="47278"/>
    <lineage>
        <taxon>Eukaryota</taxon>
        <taxon>Fungi</taxon>
        <taxon>Dikarya</taxon>
        <taxon>Ascomycota</taxon>
        <taxon>Pezizomycotina</taxon>
        <taxon>Sordariomycetes</taxon>
        <taxon>Hypocreomycetidae</taxon>
        <taxon>Hypocreales</taxon>
        <taxon>Hypocreales incertae sedis</taxon>
        <taxon>Trichothecium</taxon>
    </lineage>
</organism>
<protein>
    <submittedName>
        <fullName evidence="1">Uncharacterized protein</fullName>
    </submittedName>
</protein>
<name>A0ACC0V264_9HYPO</name>
<sequence length="406" mass="44650">MPGNDDDYDDNESVYNDINLTAGSSKSVTSQRRSRSRSRSHETLVPSSHQEQHDAASTASTSPPASEPDLSSPPSNSDPLDTSDSDNDSDDSQDEDDDGDDDDDDDDDSVGHNTRLRIEPAAAPSPGTFAIPDLEWAPACEATCRPRWEAVRSAALGKHTAAHILGREKDKLEDEAAGLRRRVGELERENGELRAQLQARRRGQGLRQQVTWAEKLVKVLAGQSQHDYAFLYRLSCKEGNMSQEINHTHPHLQLRPAAGYEIMGGGIGSPPSTRHGNHRYNNSNDADNDNDDDCGIRRAQDGFGIRNLPPGLQLRILYHVLVFRDDVVHAISRLDPHAAPAEVPRNVSGAASFLHRFHVGREPVSLTHAARPGDVLAPLLACREWLVWGCYLFYGLNCFAFSSLGE</sequence>
<reference evidence="1" key="1">
    <citation type="submission" date="2022-10" db="EMBL/GenBank/DDBJ databases">
        <title>Complete Genome of Trichothecium roseum strain YXFP-22015, a Plant Pathogen Isolated from Citrus.</title>
        <authorList>
            <person name="Wang Y."/>
            <person name="Zhu L."/>
        </authorList>
    </citation>
    <scope>NUCLEOTIDE SEQUENCE</scope>
    <source>
        <strain evidence="1">YXFP-22015</strain>
    </source>
</reference>
<dbReference type="Proteomes" id="UP001163324">
    <property type="component" value="Chromosome 4"/>
</dbReference>
<keyword evidence="2" id="KW-1185">Reference proteome</keyword>
<proteinExistence type="predicted"/>
<dbReference type="EMBL" id="CM047943">
    <property type="protein sequence ID" value="KAI9900494.1"/>
    <property type="molecule type" value="Genomic_DNA"/>
</dbReference>
<accession>A0ACC0V264</accession>
<evidence type="ECO:0000313" key="1">
    <source>
        <dbReference type="EMBL" id="KAI9900494.1"/>
    </source>
</evidence>
<comment type="caution">
    <text evidence="1">The sequence shown here is derived from an EMBL/GenBank/DDBJ whole genome shotgun (WGS) entry which is preliminary data.</text>
</comment>
<evidence type="ECO:0000313" key="2">
    <source>
        <dbReference type="Proteomes" id="UP001163324"/>
    </source>
</evidence>